<evidence type="ECO:0000256" key="6">
    <source>
        <dbReference type="ARBA" id="ARBA00023204"/>
    </source>
</evidence>
<feature type="binding site" evidence="7">
    <location>
        <position position="225"/>
    </location>
    <ligand>
        <name>Zn(2+)</name>
        <dbReference type="ChEBI" id="CHEBI:29105"/>
        <label>3</label>
    </ligand>
</feature>
<dbReference type="AlphaFoldDB" id="A0A2T4UB77"/>
<dbReference type="GO" id="GO:0008081">
    <property type="term" value="F:phosphoric diester hydrolase activity"/>
    <property type="evidence" value="ECO:0007669"/>
    <property type="project" value="TreeGrafter"/>
</dbReference>
<dbReference type="InterPro" id="IPR013022">
    <property type="entry name" value="Xyl_isomerase-like_TIM-brl"/>
</dbReference>
<reference evidence="9 10" key="1">
    <citation type="submission" date="2018-03" db="EMBL/GenBank/DDBJ databases">
        <title>Aquarubrobacter algicola gen. nov., sp. nov., a novel actinobacterium isolated from shallow eutrophic lake during the end of cyanobacterial harmful algal blooms.</title>
        <authorList>
            <person name="Chun S.J."/>
        </authorList>
    </citation>
    <scope>NUCLEOTIDE SEQUENCE [LARGE SCALE GENOMIC DNA]</scope>
    <source>
        <strain evidence="9 10">Seoho-28</strain>
    </source>
</reference>
<dbReference type="PANTHER" id="PTHR21445:SF0">
    <property type="entry name" value="APURINIC-APYRIMIDINIC ENDONUCLEASE"/>
    <property type="match status" value="1"/>
</dbReference>
<dbReference type="FunFam" id="3.20.20.150:FF:000001">
    <property type="entry name" value="Probable endonuclease 4"/>
    <property type="match status" value="1"/>
</dbReference>
<feature type="binding site" evidence="7">
    <location>
        <position position="141"/>
    </location>
    <ligand>
        <name>Zn(2+)</name>
        <dbReference type="ChEBI" id="CHEBI:29105"/>
        <label>1</label>
    </ligand>
</feature>
<organism evidence="9 10">
    <name type="scientific">Paraconexibacter algicola</name>
    <dbReference type="NCBI Taxonomy" id="2133960"/>
    <lineage>
        <taxon>Bacteria</taxon>
        <taxon>Bacillati</taxon>
        <taxon>Actinomycetota</taxon>
        <taxon>Thermoleophilia</taxon>
        <taxon>Solirubrobacterales</taxon>
        <taxon>Paraconexibacteraceae</taxon>
        <taxon>Paraconexibacter</taxon>
    </lineage>
</organism>
<feature type="binding site" evidence="7">
    <location>
        <position position="175"/>
    </location>
    <ligand>
        <name>Zn(2+)</name>
        <dbReference type="ChEBI" id="CHEBI:29105"/>
        <label>2</label>
    </ligand>
</feature>
<protein>
    <recommendedName>
        <fullName evidence="7">Probable endonuclease 4</fullName>
        <ecNumber evidence="7">3.1.21.2</ecNumber>
    </recommendedName>
    <alternativeName>
        <fullName evidence="7">Endodeoxyribonuclease IV</fullName>
    </alternativeName>
    <alternativeName>
        <fullName evidence="7">Endonuclease IV</fullName>
    </alternativeName>
</protein>
<dbReference type="EMBL" id="PYYB01000006">
    <property type="protein sequence ID" value="PTL54121.1"/>
    <property type="molecule type" value="Genomic_DNA"/>
</dbReference>
<comment type="similarity">
    <text evidence="1 7">Belongs to the AP endonuclease 2 family.</text>
</comment>
<comment type="caution">
    <text evidence="9">The sequence shown here is derived from an EMBL/GenBank/DDBJ whole genome shotgun (WGS) entry which is preliminary data.</text>
</comment>
<evidence type="ECO:0000256" key="2">
    <source>
        <dbReference type="ARBA" id="ARBA00022723"/>
    </source>
</evidence>
<dbReference type="Proteomes" id="UP000240739">
    <property type="component" value="Unassembled WGS sequence"/>
</dbReference>
<dbReference type="PROSITE" id="PS51432">
    <property type="entry name" value="AP_NUCLEASE_F2_4"/>
    <property type="match status" value="1"/>
</dbReference>
<keyword evidence="2 7" id="KW-0479">Metal-binding</keyword>
<dbReference type="GO" id="GO:0003677">
    <property type="term" value="F:DNA binding"/>
    <property type="evidence" value="ECO:0007669"/>
    <property type="project" value="InterPro"/>
</dbReference>
<dbReference type="SUPFAM" id="SSF51658">
    <property type="entry name" value="Xylose isomerase-like"/>
    <property type="match status" value="1"/>
</dbReference>
<dbReference type="InterPro" id="IPR036237">
    <property type="entry name" value="Xyl_isomerase-like_sf"/>
</dbReference>
<evidence type="ECO:0000256" key="1">
    <source>
        <dbReference type="ARBA" id="ARBA00005340"/>
    </source>
</evidence>
<keyword evidence="7 9" id="KW-0255">Endonuclease</keyword>
<gene>
    <name evidence="7" type="primary">nfo</name>
    <name evidence="9" type="ORF">C7Y72_22165</name>
</gene>
<dbReference type="GO" id="GO:0006284">
    <property type="term" value="P:base-excision repair"/>
    <property type="evidence" value="ECO:0007669"/>
    <property type="project" value="TreeGrafter"/>
</dbReference>
<dbReference type="Gene3D" id="3.20.20.150">
    <property type="entry name" value="Divalent-metal-dependent TIM barrel enzymes"/>
    <property type="match status" value="1"/>
</dbReference>
<feature type="binding site" evidence="7">
    <location>
        <position position="66"/>
    </location>
    <ligand>
        <name>Zn(2+)</name>
        <dbReference type="ChEBI" id="CHEBI:29105"/>
        <label>1</label>
    </ligand>
</feature>
<dbReference type="InterPro" id="IPR018246">
    <property type="entry name" value="AP_endonuc_F2_Zn_BS"/>
</dbReference>
<keyword evidence="4 7" id="KW-0378">Hydrolase</keyword>
<feature type="binding site" evidence="7">
    <location>
        <position position="212"/>
    </location>
    <ligand>
        <name>Zn(2+)</name>
        <dbReference type="ChEBI" id="CHEBI:29105"/>
        <label>2</label>
    </ligand>
</feature>
<feature type="binding site" evidence="7">
    <location>
        <position position="106"/>
    </location>
    <ligand>
        <name>Zn(2+)</name>
        <dbReference type="ChEBI" id="CHEBI:29105"/>
        <label>1</label>
    </ligand>
</feature>
<comment type="cofactor">
    <cofactor evidence="7">
        <name>Zn(2+)</name>
        <dbReference type="ChEBI" id="CHEBI:29105"/>
    </cofactor>
    <text evidence="7">Binds 3 Zn(2+) ions.</text>
</comment>
<dbReference type="GO" id="GO:0003906">
    <property type="term" value="F:DNA-(apurinic or apyrimidinic site) endonuclease activity"/>
    <property type="evidence" value="ECO:0007669"/>
    <property type="project" value="TreeGrafter"/>
</dbReference>
<dbReference type="EC" id="3.1.21.2" evidence="7"/>
<dbReference type="InterPro" id="IPR001719">
    <property type="entry name" value="AP_endonuc_2"/>
</dbReference>
<keyword evidence="7" id="KW-0540">Nuclease</keyword>
<comment type="catalytic activity">
    <reaction evidence="7">
        <text>Endonucleolytic cleavage to 5'-phosphooligonucleotide end-products.</text>
        <dbReference type="EC" id="3.1.21.2"/>
    </reaction>
</comment>
<sequence length="289" mass="30246">MLIGCHVSTAGGLHEAVKRGEEVGCDAIQIFNQSPRMWKPTAYSEDDFAAFREAMAASRVQSVVIHAVYLINSASDDPELRAKSLTSLVQALTIGAGIGADGVVLHPGSAKTGDVGEAIARCGETLKEALAQTAGCDLLLEDTAGTGGTLGRSFAELQALIDASGGDERLGLCLDSCHLLASGYDVRTQEGLTAVLDDCDEVVGLDRLRCLHVNDSQTPLGSNRDRHAPLGEGEIGRAGCAAFFSEPRFEGLPMIFEGPGVEGKGVVARDLEIARELRAEGRAARGLDG</sequence>
<evidence type="ECO:0000313" key="9">
    <source>
        <dbReference type="EMBL" id="PTL54121.1"/>
    </source>
</evidence>
<evidence type="ECO:0000256" key="5">
    <source>
        <dbReference type="ARBA" id="ARBA00022833"/>
    </source>
</evidence>
<proteinExistence type="inferred from homology"/>
<keyword evidence="3 7" id="KW-0227">DNA damage</keyword>
<dbReference type="RefSeq" id="WP_107571396.1">
    <property type="nucleotide sequence ID" value="NZ_PYYB01000006.1"/>
</dbReference>
<dbReference type="GO" id="GO:0008270">
    <property type="term" value="F:zinc ion binding"/>
    <property type="evidence" value="ECO:0007669"/>
    <property type="project" value="UniProtKB-UniRule"/>
</dbReference>
<dbReference type="CDD" id="cd00019">
    <property type="entry name" value="AP2Ec"/>
    <property type="match status" value="1"/>
</dbReference>
<keyword evidence="5 7" id="KW-0862">Zinc</keyword>
<feature type="binding site" evidence="7">
    <location>
        <position position="178"/>
    </location>
    <ligand>
        <name>Zn(2+)</name>
        <dbReference type="ChEBI" id="CHEBI:29105"/>
        <label>3</label>
    </ligand>
</feature>
<evidence type="ECO:0000256" key="4">
    <source>
        <dbReference type="ARBA" id="ARBA00022801"/>
    </source>
</evidence>
<dbReference type="SMART" id="SM00518">
    <property type="entry name" value="AP2Ec"/>
    <property type="match status" value="1"/>
</dbReference>
<feature type="domain" description="Xylose isomerase-like TIM barrel" evidence="8">
    <location>
        <begin position="21"/>
        <end position="273"/>
    </location>
</feature>
<dbReference type="GO" id="GO:0008833">
    <property type="term" value="F:deoxyribonuclease IV (phage-T4-induced) activity"/>
    <property type="evidence" value="ECO:0007669"/>
    <property type="project" value="UniProtKB-UniRule"/>
</dbReference>
<feature type="binding site" evidence="7">
    <location>
        <position position="141"/>
    </location>
    <ligand>
        <name>Zn(2+)</name>
        <dbReference type="ChEBI" id="CHEBI:29105"/>
        <label>2</label>
    </ligand>
</feature>
<dbReference type="HAMAP" id="MF_00152">
    <property type="entry name" value="Nfo"/>
    <property type="match status" value="1"/>
</dbReference>
<dbReference type="PANTHER" id="PTHR21445">
    <property type="entry name" value="ENDONUCLEASE IV ENDODEOXYRIBONUCLEASE IV"/>
    <property type="match status" value="1"/>
</dbReference>
<keyword evidence="10" id="KW-1185">Reference proteome</keyword>
<feature type="binding site" evidence="7">
    <location>
        <position position="257"/>
    </location>
    <ligand>
        <name>Zn(2+)</name>
        <dbReference type="ChEBI" id="CHEBI:29105"/>
        <label>2</label>
    </ligand>
</feature>
<accession>A0A2T4UB77</accession>
<feature type="binding site" evidence="7">
    <location>
        <position position="227"/>
    </location>
    <ligand>
        <name>Zn(2+)</name>
        <dbReference type="ChEBI" id="CHEBI:29105"/>
        <label>3</label>
    </ligand>
</feature>
<keyword evidence="6 7" id="KW-0234">DNA repair</keyword>
<evidence type="ECO:0000313" key="10">
    <source>
        <dbReference type="Proteomes" id="UP000240739"/>
    </source>
</evidence>
<evidence type="ECO:0000256" key="7">
    <source>
        <dbReference type="HAMAP-Rule" id="MF_00152"/>
    </source>
</evidence>
<name>A0A2T4UB77_9ACTN</name>
<dbReference type="PROSITE" id="PS00731">
    <property type="entry name" value="AP_NUCLEASE_F2_3"/>
    <property type="match status" value="1"/>
</dbReference>
<evidence type="ECO:0000259" key="8">
    <source>
        <dbReference type="Pfam" id="PF01261"/>
    </source>
</evidence>
<comment type="function">
    <text evidence="7">Endonuclease IV plays a role in DNA repair. It cleaves phosphodiester bonds at apurinic or apyrimidinic (AP) sites, generating a 3'-hydroxyl group and a 5'-terminal sugar phosphate.</text>
</comment>
<dbReference type="Pfam" id="PF01261">
    <property type="entry name" value="AP_endonuc_2"/>
    <property type="match status" value="1"/>
</dbReference>
<dbReference type="OrthoDB" id="9805666at2"/>
<evidence type="ECO:0000256" key="3">
    <source>
        <dbReference type="ARBA" id="ARBA00022763"/>
    </source>
</evidence>
<dbReference type="NCBIfam" id="TIGR00587">
    <property type="entry name" value="nfo"/>
    <property type="match status" value="1"/>
</dbReference>